<accession>A0A3A4JWY0</accession>
<evidence type="ECO:0000256" key="1">
    <source>
        <dbReference type="ARBA" id="ARBA00002286"/>
    </source>
</evidence>
<evidence type="ECO:0000259" key="2">
    <source>
        <dbReference type="PROSITE" id="PS50994"/>
    </source>
</evidence>
<dbReference type="InterPro" id="IPR036397">
    <property type="entry name" value="RNaseH_sf"/>
</dbReference>
<dbReference type="Pfam" id="PF13518">
    <property type="entry name" value="HTH_28"/>
    <property type="match status" value="1"/>
</dbReference>
<dbReference type="PROSITE" id="PS50994">
    <property type="entry name" value="INTEGRASE"/>
    <property type="match status" value="1"/>
</dbReference>
<comment type="caution">
    <text evidence="3">The sequence shown here is derived from an EMBL/GenBank/DDBJ whole genome shotgun (WGS) entry which is preliminary data.</text>
</comment>
<dbReference type="SUPFAM" id="SSF46689">
    <property type="entry name" value="Homeodomain-like"/>
    <property type="match status" value="1"/>
</dbReference>
<dbReference type="InterPro" id="IPR009057">
    <property type="entry name" value="Homeodomain-like_sf"/>
</dbReference>
<dbReference type="Pfam" id="PF13333">
    <property type="entry name" value="rve_2"/>
    <property type="match status" value="1"/>
</dbReference>
<dbReference type="GO" id="GO:0015074">
    <property type="term" value="P:DNA integration"/>
    <property type="evidence" value="ECO:0007669"/>
    <property type="project" value="InterPro"/>
</dbReference>
<organism evidence="3 4">
    <name type="scientific">Nocardia panacis</name>
    <dbReference type="NCBI Taxonomy" id="2340916"/>
    <lineage>
        <taxon>Bacteria</taxon>
        <taxon>Bacillati</taxon>
        <taxon>Actinomycetota</taxon>
        <taxon>Actinomycetes</taxon>
        <taxon>Mycobacteriales</taxon>
        <taxon>Nocardiaceae</taxon>
        <taxon>Nocardia</taxon>
    </lineage>
</organism>
<dbReference type="GO" id="GO:0003676">
    <property type="term" value="F:nucleic acid binding"/>
    <property type="evidence" value="ECO:0007669"/>
    <property type="project" value="InterPro"/>
</dbReference>
<dbReference type="PANTHER" id="PTHR46889:SF5">
    <property type="entry name" value="INTEGRASE PROTEIN"/>
    <property type="match status" value="1"/>
</dbReference>
<dbReference type="NCBIfam" id="NF033516">
    <property type="entry name" value="transpos_IS3"/>
    <property type="match status" value="1"/>
</dbReference>
<dbReference type="Proteomes" id="UP000266677">
    <property type="component" value="Unassembled WGS sequence"/>
</dbReference>
<dbReference type="AlphaFoldDB" id="A0A3A4JWY0"/>
<sequence length="383" mass="44852">MGKRVSYPISVKEEAVQMRLAGIPTKEIMDKLGIKNRTQVKTWMKWYREGEIHRFHQPVGKQYTYGKGPEYQNENEKLKTENLYLKQQIDPIKKVYRMGKEVKKEAFVSIYDAVKDTVSVRAFCQMFELARSTFYRWKKQDLLPKQQVLIDLISSLCESHQYTYGYRKITALLRKERRINHKTVQRIMQTYGLQCRVKIKKRKQTGQPYYIAENHLKQDFTATKPLEKLVTDITYLPFGQKPLYLSSIKDLYTSEIVAYTIGDKQDVSLVLDTLKQLQTLPKGCVLHSDQGSVYTSYAYQKEIKEKSITMSMSRKGMPADNAPIESFHSSLKTEGFYLHHLTNTTTAIVEKTVREYIDYYNNIRIQLKLNSQSPKEFRKLAVL</sequence>
<gene>
    <name evidence="3" type="ORF">D5S18_32405</name>
</gene>
<comment type="function">
    <text evidence="1">Involved in the transposition of the insertion sequence.</text>
</comment>
<feature type="domain" description="Integrase catalytic" evidence="2">
    <location>
        <begin position="221"/>
        <end position="382"/>
    </location>
</feature>
<dbReference type="InterPro" id="IPR001584">
    <property type="entry name" value="Integrase_cat-core"/>
</dbReference>
<dbReference type="Gene3D" id="3.30.420.10">
    <property type="entry name" value="Ribonuclease H-like superfamily/Ribonuclease H"/>
    <property type="match status" value="1"/>
</dbReference>
<dbReference type="InterPro" id="IPR025948">
    <property type="entry name" value="HTH-like_dom"/>
</dbReference>
<dbReference type="InterPro" id="IPR055247">
    <property type="entry name" value="InsJ-like_HTH"/>
</dbReference>
<dbReference type="SUPFAM" id="SSF53098">
    <property type="entry name" value="Ribonuclease H-like"/>
    <property type="match status" value="1"/>
</dbReference>
<dbReference type="PANTHER" id="PTHR46889">
    <property type="entry name" value="TRANSPOSASE INSF FOR INSERTION SEQUENCE IS3B-RELATED"/>
    <property type="match status" value="1"/>
</dbReference>
<dbReference type="InterPro" id="IPR048020">
    <property type="entry name" value="Transpos_IS3"/>
</dbReference>
<protein>
    <submittedName>
        <fullName evidence="3">IS3 family transposase</fullName>
    </submittedName>
</protein>
<evidence type="ECO:0000313" key="4">
    <source>
        <dbReference type="Proteomes" id="UP000266677"/>
    </source>
</evidence>
<dbReference type="InterPro" id="IPR012337">
    <property type="entry name" value="RNaseH-like_sf"/>
</dbReference>
<proteinExistence type="predicted"/>
<dbReference type="Pfam" id="PF13276">
    <property type="entry name" value="HTH_21"/>
    <property type="match status" value="1"/>
</dbReference>
<evidence type="ECO:0000313" key="3">
    <source>
        <dbReference type="EMBL" id="RJO68555.1"/>
    </source>
</evidence>
<reference evidence="3 4" key="1">
    <citation type="submission" date="2018-09" db="EMBL/GenBank/DDBJ databases">
        <title>YIM PH21274 draft genome.</title>
        <authorList>
            <person name="Miao C."/>
        </authorList>
    </citation>
    <scope>NUCLEOTIDE SEQUENCE [LARGE SCALE GENOMIC DNA]</scope>
    <source>
        <strain evidence="3 4">YIM PH 21724</strain>
    </source>
</reference>
<name>A0A3A4JWY0_9NOCA</name>
<dbReference type="EMBL" id="QZFU01000054">
    <property type="protein sequence ID" value="RJO68555.1"/>
    <property type="molecule type" value="Genomic_DNA"/>
</dbReference>
<dbReference type="Pfam" id="PF00665">
    <property type="entry name" value="rve"/>
    <property type="match status" value="1"/>
</dbReference>
<dbReference type="InterPro" id="IPR050900">
    <property type="entry name" value="Transposase_IS3/IS150/IS904"/>
</dbReference>
<dbReference type="OrthoDB" id="4469055at2"/>
<keyword evidence="4" id="KW-1185">Reference proteome</keyword>